<dbReference type="InterPro" id="IPR013083">
    <property type="entry name" value="Znf_RING/FYVE/PHD"/>
</dbReference>
<reference evidence="6" key="2">
    <citation type="submission" date="2023-06" db="EMBL/GenBank/DDBJ databases">
        <authorList>
            <consortium name="Lawrence Berkeley National Laboratory"/>
            <person name="Haridas S."/>
            <person name="Hensen N."/>
            <person name="Bonometti L."/>
            <person name="Westerberg I."/>
            <person name="Brannstrom I.O."/>
            <person name="Guillou S."/>
            <person name="Cros-Aarteil S."/>
            <person name="Calhoun S."/>
            <person name="Kuo A."/>
            <person name="Mondo S."/>
            <person name="Pangilinan J."/>
            <person name="Riley R."/>
            <person name="Labutti K."/>
            <person name="Andreopoulos B."/>
            <person name="Lipzen A."/>
            <person name="Chen C."/>
            <person name="Yanf M."/>
            <person name="Daum C."/>
            <person name="Ng V."/>
            <person name="Clum A."/>
            <person name="Steindorff A."/>
            <person name="Ohm R."/>
            <person name="Martin F."/>
            <person name="Silar P."/>
            <person name="Natvig D."/>
            <person name="Lalanne C."/>
            <person name="Gautier V."/>
            <person name="Ament-Velasquez S.L."/>
            <person name="Kruys A."/>
            <person name="Hutchinson M.I."/>
            <person name="Powell A.J."/>
            <person name="Barry K."/>
            <person name="Miller A.N."/>
            <person name="Grigoriev I.V."/>
            <person name="Debuchy R."/>
            <person name="Gladieux P."/>
            <person name="Thoren M.H."/>
            <person name="Johannesson H."/>
        </authorList>
    </citation>
    <scope>NUCLEOTIDE SEQUENCE</scope>
    <source>
        <strain evidence="6">SMH4131-1</strain>
    </source>
</reference>
<dbReference type="EMBL" id="JAUEPO010000002">
    <property type="protein sequence ID" value="KAK3332685.1"/>
    <property type="molecule type" value="Genomic_DNA"/>
</dbReference>
<evidence type="ECO:0000256" key="3">
    <source>
        <dbReference type="ARBA" id="ARBA00022833"/>
    </source>
</evidence>
<evidence type="ECO:0000256" key="1">
    <source>
        <dbReference type="ARBA" id="ARBA00022723"/>
    </source>
</evidence>
<dbReference type="GO" id="GO:0008270">
    <property type="term" value="F:zinc ion binding"/>
    <property type="evidence" value="ECO:0007669"/>
    <property type="project" value="UniProtKB-KW"/>
</dbReference>
<evidence type="ECO:0000259" key="5">
    <source>
        <dbReference type="PROSITE" id="PS50089"/>
    </source>
</evidence>
<dbReference type="PROSITE" id="PS50089">
    <property type="entry name" value="ZF_RING_2"/>
    <property type="match status" value="1"/>
</dbReference>
<comment type="caution">
    <text evidence="6">The sequence shown here is derived from an EMBL/GenBank/DDBJ whole genome shotgun (WGS) entry which is preliminary data.</text>
</comment>
<dbReference type="SMART" id="SM00184">
    <property type="entry name" value="RING"/>
    <property type="match status" value="1"/>
</dbReference>
<dbReference type="Pfam" id="PF13639">
    <property type="entry name" value="zf-RING_2"/>
    <property type="match status" value="1"/>
</dbReference>
<keyword evidence="7" id="KW-1185">Reference proteome</keyword>
<evidence type="ECO:0000313" key="6">
    <source>
        <dbReference type="EMBL" id="KAK3332685.1"/>
    </source>
</evidence>
<dbReference type="SUPFAM" id="SSF57850">
    <property type="entry name" value="RING/U-box"/>
    <property type="match status" value="1"/>
</dbReference>
<dbReference type="InterPro" id="IPR051834">
    <property type="entry name" value="RING_finger_E3_ligase"/>
</dbReference>
<proteinExistence type="predicted"/>
<keyword evidence="3" id="KW-0862">Zinc</keyword>
<dbReference type="AlphaFoldDB" id="A0AAE0IX37"/>
<evidence type="ECO:0000256" key="4">
    <source>
        <dbReference type="PROSITE-ProRule" id="PRU00175"/>
    </source>
</evidence>
<dbReference type="GO" id="GO:0006511">
    <property type="term" value="P:ubiquitin-dependent protein catabolic process"/>
    <property type="evidence" value="ECO:0007669"/>
    <property type="project" value="TreeGrafter"/>
</dbReference>
<dbReference type="GO" id="GO:0005634">
    <property type="term" value="C:nucleus"/>
    <property type="evidence" value="ECO:0007669"/>
    <property type="project" value="TreeGrafter"/>
</dbReference>
<feature type="domain" description="RING-type" evidence="5">
    <location>
        <begin position="11"/>
        <end position="50"/>
    </location>
</feature>
<evidence type="ECO:0000313" key="7">
    <source>
        <dbReference type="Proteomes" id="UP001286456"/>
    </source>
</evidence>
<keyword evidence="2 4" id="KW-0863">Zinc-finger</keyword>
<gene>
    <name evidence="6" type="ORF">B0T19DRAFT_416281</name>
</gene>
<accession>A0AAE0IX37</accession>
<dbReference type="Proteomes" id="UP001286456">
    <property type="component" value="Unassembled WGS sequence"/>
</dbReference>
<protein>
    <recommendedName>
        <fullName evidence="5">RING-type domain-containing protein</fullName>
    </recommendedName>
</protein>
<dbReference type="GO" id="GO:0061630">
    <property type="term" value="F:ubiquitin protein ligase activity"/>
    <property type="evidence" value="ECO:0007669"/>
    <property type="project" value="TreeGrafter"/>
</dbReference>
<evidence type="ECO:0000256" key="2">
    <source>
        <dbReference type="ARBA" id="ARBA00022771"/>
    </source>
</evidence>
<reference evidence="6" key="1">
    <citation type="journal article" date="2023" name="Mol. Phylogenet. Evol.">
        <title>Genome-scale phylogeny and comparative genomics of the fungal order Sordariales.</title>
        <authorList>
            <person name="Hensen N."/>
            <person name="Bonometti L."/>
            <person name="Westerberg I."/>
            <person name="Brannstrom I.O."/>
            <person name="Guillou S."/>
            <person name="Cros-Aarteil S."/>
            <person name="Calhoun S."/>
            <person name="Haridas S."/>
            <person name="Kuo A."/>
            <person name="Mondo S."/>
            <person name="Pangilinan J."/>
            <person name="Riley R."/>
            <person name="LaButti K."/>
            <person name="Andreopoulos B."/>
            <person name="Lipzen A."/>
            <person name="Chen C."/>
            <person name="Yan M."/>
            <person name="Daum C."/>
            <person name="Ng V."/>
            <person name="Clum A."/>
            <person name="Steindorff A."/>
            <person name="Ohm R.A."/>
            <person name="Martin F."/>
            <person name="Silar P."/>
            <person name="Natvig D.O."/>
            <person name="Lalanne C."/>
            <person name="Gautier V."/>
            <person name="Ament-Velasquez S.L."/>
            <person name="Kruys A."/>
            <person name="Hutchinson M.I."/>
            <person name="Powell A.J."/>
            <person name="Barry K."/>
            <person name="Miller A.N."/>
            <person name="Grigoriev I.V."/>
            <person name="Debuchy R."/>
            <person name="Gladieux P."/>
            <person name="Hiltunen Thoren M."/>
            <person name="Johannesson H."/>
        </authorList>
    </citation>
    <scope>NUCLEOTIDE SEQUENCE</scope>
    <source>
        <strain evidence="6">SMH4131-1</strain>
    </source>
</reference>
<dbReference type="PANTHER" id="PTHR45931:SF3">
    <property type="entry name" value="RING ZINC FINGER-CONTAINING PROTEIN"/>
    <property type="match status" value="1"/>
</dbReference>
<name>A0AAE0IX37_9PEZI</name>
<sequence length="52" mass="6070">MSGEEEEEEECSICMDVFEDVDDVRVFPCGHIFHQACIDPWLLFQSTTCPDW</sequence>
<dbReference type="PANTHER" id="PTHR45931">
    <property type="entry name" value="SI:CH211-59O9.10"/>
    <property type="match status" value="1"/>
</dbReference>
<keyword evidence="1" id="KW-0479">Metal-binding</keyword>
<dbReference type="Gene3D" id="3.30.40.10">
    <property type="entry name" value="Zinc/RING finger domain, C3HC4 (zinc finger)"/>
    <property type="match status" value="1"/>
</dbReference>
<dbReference type="InterPro" id="IPR001841">
    <property type="entry name" value="Znf_RING"/>
</dbReference>
<organism evidence="6 7">
    <name type="scientific">Cercophora scortea</name>
    <dbReference type="NCBI Taxonomy" id="314031"/>
    <lineage>
        <taxon>Eukaryota</taxon>
        <taxon>Fungi</taxon>
        <taxon>Dikarya</taxon>
        <taxon>Ascomycota</taxon>
        <taxon>Pezizomycotina</taxon>
        <taxon>Sordariomycetes</taxon>
        <taxon>Sordariomycetidae</taxon>
        <taxon>Sordariales</taxon>
        <taxon>Lasiosphaeriaceae</taxon>
        <taxon>Cercophora</taxon>
    </lineage>
</organism>